<gene>
    <name evidence="2" type="ORF">G3570_10455</name>
</gene>
<reference evidence="2 3" key="1">
    <citation type="submission" date="2020-02" db="EMBL/GenBank/DDBJ databases">
        <title>Balneolaceae bacterium YR4-1, complete genome.</title>
        <authorList>
            <person name="Li Y."/>
            <person name="Wu S."/>
        </authorList>
    </citation>
    <scope>NUCLEOTIDE SEQUENCE [LARGE SCALE GENOMIC DNA]</scope>
    <source>
        <strain evidence="2 3">YR4-1</strain>
    </source>
</reference>
<sequence length="112" mass="11925">MSSDTIPKPSPPPPGLPPGEARVRGEIVEVGNQTNNQNSSFFKIKVNRVLGYGSSTPPVGTADTLLVNMGVADQNQFKIGKIVSAVISYRQLPGDSGNSSRWTLVTLEKDSN</sequence>
<proteinExistence type="predicted"/>
<dbReference type="AlphaFoldDB" id="A0A6M1T4Y5"/>
<name>A0A6M1T4Y5_9BACT</name>
<organism evidence="2 3">
    <name type="scientific">Halalkalibaculum roseum</name>
    <dbReference type="NCBI Taxonomy" id="2709311"/>
    <lineage>
        <taxon>Bacteria</taxon>
        <taxon>Pseudomonadati</taxon>
        <taxon>Balneolota</taxon>
        <taxon>Balneolia</taxon>
        <taxon>Balneolales</taxon>
        <taxon>Balneolaceae</taxon>
        <taxon>Halalkalibaculum</taxon>
    </lineage>
</organism>
<feature type="region of interest" description="Disordered" evidence="1">
    <location>
        <begin position="1"/>
        <end position="21"/>
    </location>
</feature>
<protein>
    <submittedName>
        <fullName evidence="2">Uncharacterized protein</fullName>
    </submittedName>
</protein>
<dbReference type="RefSeq" id="WP_165142048.1">
    <property type="nucleotide sequence ID" value="NZ_JAALLT010000003.1"/>
</dbReference>
<feature type="compositionally biased region" description="Pro residues" evidence="1">
    <location>
        <begin position="8"/>
        <end position="17"/>
    </location>
</feature>
<evidence type="ECO:0000256" key="1">
    <source>
        <dbReference type="SAM" id="MobiDB-lite"/>
    </source>
</evidence>
<evidence type="ECO:0000313" key="2">
    <source>
        <dbReference type="EMBL" id="NGP77055.1"/>
    </source>
</evidence>
<dbReference type="Proteomes" id="UP000473278">
    <property type="component" value="Unassembled WGS sequence"/>
</dbReference>
<accession>A0A6M1T4Y5</accession>
<keyword evidence="3" id="KW-1185">Reference proteome</keyword>
<evidence type="ECO:0000313" key="3">
    <source>
        <dbReference type="Proteomes" id="UP000473278"/>
    </source>
</evidence>
<dbReference type="EMBL" id="JAALLT010000003">
    <property type="protein sequence ID" value="NGP77055.1"/>
    <property type="molecule type" value="Genomic_DNA"/>
</dbReference>
<comment type="caution">
    <text evidence="2">The sequence shown here is derived from an EMBL/GenBank/DDBJ whole genome shotgun (WGS) entry which is preliminary data.</text>
</comment>